<dbReference type="AlphaFoldDB" id="A0A1H4BQ95"/>
<sequence>MSNEIEKHYDDEDIQRINLDRDIKLWKTEIDFLVEELDFYVKFLESALVKEKNNQDLKQLHEKVEKLADITKEYSDKVIEFDHEAEGIIECDDLSCEVFFLNAHLRMKDKLNEHLKVSRDLKKEIFRQLSSTFIKE</sequence>
<protein>
    <submittedName>
        <fullName evidence="2">Uncharacterized protein</fullName>
    </submittedName>
</protein>
<evidence type="ECO:0000313" key="2">
    <source>
        <dbReference type="EMBL" id="SEA50230.1"/>
    </source>
</evidence>
<dbReference type="Proteomes" id="UP000198820">
    <property type="component" value="Unassembled WGS sequence"/>
</dbReference>
<evidence type="ECO:0000256" key="1">
    <source>
        <dbReference type="SAM" id="Coils"/>
    </source>
</evidence>
<name>A0A1H4BQ95_9FLAO</name>
<evidence type="ECO:0000313" key="3">
    <source>
        <dbReference type="Proteomes" id="UP000198820"/>
    </source>
</evidence>
<accession>A0A1H4BQ95</accession>
<feature type="coiled-coil region" evidence="1">
    <location>
        <begin position="50"/>
        <end position="77"/>
    </location>
</feature>
<gene>
    <name evidence="2" type="ORF">SAMN05421540_106123</name>
</gene>
<proteinExistence type="predicted"/>
<keyword evidence="3" id="KW-1185">Reference proteome</keyword>
<keyword evidence="1" id="KW-0175">Coiled coil</keyword>
<organism evidence="2 3">
    <name type="scientific">Psychroflexus halocasei</name>
    <dbReference type="NCBI Taxonomy" id="908615"/>
    <lineage>
        <taxon>Bacteria</taxon>
        <taxon>Pseudomonadati</taxon>
        <taxon>Bacteroidota</taxon>
        <taxon>Flavobacteriia</taxon>
        <taxon>Flavobacteriales</taxon>
        <taxon>Flavobacteriaceae</taxon>
        <taxon>Psychroflexus</taxon>
    </lineage>
</organism>
<dbReference type="EMBL" id="FNQF01000006">
    <property type="protein sequence ID" value="SEA50230.1"/>
    <property type="molecule type" value="Genomic_DNA"/>
</dbReference>
<reference evidence="2 3" key="1">
    <citation type="submission" date="2016-10" db="EMBL/GenBank/DDBJ databases">
        <authorList>
            <person name="de Groot N.N."/>
        </authorList>
    </citation>
    <scope>NUCLEOTIDE SEQUENCE [LARGE SCALE GENOMIC DNA]</scope>
    <source>
        <strain evidence="2 3">DSM 23581</strain>
    </source>
</reference>
<dbReference type="STRING" id="908615.SAMN05421540_106123"/>
<dbReference type="RefSeq" id="WP_093244315.1">
    <property type="nucleotide sequence ID" value="NZ_FNQF01000006.1"/>
</dbReference>